<keyword evidence="5" id="KW-1185">Reference proteome</keyword>
<evidence type="ECO:0000313" key="5">
    <source>
        <dbReference type="Proteomes" id="UP000783742"/>
    </source>
</evidence>
<dbReference type="Pfam" id="PF00294">
    <property type="entry name" value="PfkB"/>
    <property type="match status" value="1"/>
</dbReference>
<dbReference type="PANTHER" id="PTHR10584:SF166">
    <property type="entry name" value="RIBOKINASE"/>
    <property type="match status" value="1"/>
</dbReference>
<dbReference type="CDD" id="cd00090">
    <property type="entry name" value="HTH_ARSR"/>
    <property type="match status" value="1"/>
</dbReference>
<dbReference type="InterPro" id="IPR000485">
    <property type="entry name" value="AsnC-type_HTH_dom"/>
</dbReference>
<dbReference type="PANTHER" id="PTHR10584">
    <property type="entry name" value="SUGAR KINASE"/>
    <property type="match status" value="1"/>
</dbReference>
<evidence type="ECO:0000256" key="2">
    <source>
        <dbReference type="ARBA" id="ARBA00022777"/>
    </source>
</evidence>
<reference evidence="4 5" key="1">
    <citation type="submission" date="2021-06" db="EMBL/GenBank/DDBJ databases">
        <authorList>
            <person name="Sun Q."/>
            <person name="Li D."/>
        </authorList>
    </citation>
    <scope>NUCLEOTIDE SEQUENCE [LARGE SCALE GENOMIC DNA]</scope>
    <source>
        <strain evidence="4 5">MSJ-1</strain>
    </source>
</reference>
<dbReference type="RefSeq" id="WP_216549224.1">
    <property type="nucleotide sequence ID" value="NZ_JAHLQO010000004.1"/>
</dbReference>
<evidence type="ECO:0000313" key="4">
    <source>
        <dbReference type="EMBL" id="MBU5669389.1"/>
    </source>
</evidence>
<dbReference type="InterPro" id="IPR011611">
    <property type="entry name" value="PfkB_dom"/>
</dbReference>
<dbReference type="EMBL" id="JAHLQO010000004">
    <property type="protein sequence ID" value="MBU5669389.1"/>
    <property type="molecule type" value="Genomic_DNA"/>
</dbReference>
<keyword evidence="1" id="KW-0808">Transferase</keyword>
<dbReference type="PROSITE" id="PS50956">
    <property type="entry name" value="HTH_ASNC_2"/>
    <property type="match status" value="1"/>
</dbReference>
<organism evidence="4 5">
    <name type="scientific">Peptoniphilus ovalis</name>
    <dbReference type="NCBI Taxonomy" id="2841503"/>
    <lineage>
        <taxon>Bacteria</taxon>
        <taxon>Bacillati</taxon>
        <taxon>Bacillota</taxon>
        <taxon>Tissierellia</taxon>
        <taxon>Tissierellales</taxon>
        <taxon>Peptoniphilaceae</taxon>
        <taxon>Peptoniphilus</taxon>
    </lineage>
</organism>
<dbReference type="CDD" id="cd01941">
    <property type="entry name" value="YeiC_kinase_like"/>
    <property type="match status" value="1"/>
</dbReference>
<gene>
    <name evidence="4" type="ORF">KQI68_05995</name>
</gene>
<protein>
    <submittedName>
        <fullName evidence="4">Winged helix-turn-helix transcriptional regulator</fullName>
    </submittedName>
</protein>
<name>A0ABS6FGU9_9FIRM</name>
<accession>A0ABS6FGU9</accession>
<feature type="domain" description="HTH asnC-type" evidence="3">
    <location>
        <begin position="1"/>
        <end position="60"/>
    </location>
</feature>
<proteinExistence type="predicted"/>
<dbReference type="Pfam" id="PF13412">
    <property type="entry name" value="HTH_24"/>
    <property type="match status" value="1"/>
</dbReference>
<dbReference type="Proteomes" id="UP000783742">
    <property type="component" value="Unassembled WGS sequence"/>
</dbReference>
<evidence type="ECO:0000259" key="3">
    <source>
        <dbReference type="PROSITE" id="PS50956"/>
    </source>
</evidence>
<sequence length="353" mass="38924">MTPREKEIINLLKSNPTISQQEIANALNITRSGVSAHINNLVSAGYILGRGYILREENYIAIIGGCNMDIVGSTTDILRERDSNPGRIEYSSGGVARNICENLARLDVNCTFLSVLGQDDAGRNIMSELNSLNVDTSKIMITEGITPHYLAILDETKDMYVAVSDMELLKKLDEEYFEKNRGIVENADFVIMDTNLEKSFIEYAVKNVTAKFLVDAVSTAKAMKLKDVLDKIYFLKVNIYEAKALSGIESENIEEIGKDLINKGLETLVITAGEKGSYYFEKDLCIIKKSRPIEVVNASGAGDAFMAGYAYGLYNDLDIEDRLSTADAAARIALKSIGSTSKDMNENNLKGEM</sequence>
<comment type="caution">
    <text evidence="4">The sequence shown here is derived from an EMBL/GenBank/DDBJ whole genome shotgun (WGS) entry which is preliminary data.</text>
</comment>
<dbReference type="InterPro" id="IPR011991">
    <property type="entry name" value="ArsR-like_HTH"/>
</dbReference>
<evidence type="ECO:0000256" key="1">
    <source>
        <dbReference type="ARBA" id="ARBA00022679"/>
    </source>
</evidence>
<keyword evidence="2" id="KW-0418">Kinase</keyword>